<proteinExistence type="inferred from homology"/>
<comment type="similarity">
    <text evidence="5">Belongs to the CofC family.</text>
</comment>
<dbReference type="InterPro" id="IPR002835">
    <property type="entry name" value="CofC"/>
</dbReference>
<dbReference type="HAMAP" id="MF_02114">
    <property type="entry name" value="CofC"/>
    <property type="match status" value="1"/>
</dbReference>
<evidence type="ECO:0000256" key="2">
    <source>
        <dbReference type="ARBA" id="ARBA00022695"/>
    </source>
</evidence>
<gene>
    <name evidence="5" type="primary">fbiD</name>
    <name evidence="7" type="ORF">FB458_2890</name>
</gene>
<keyword evidence="4 5" id="KW-0342">GTP-binding</keyword>
<dbReference type="InterPro" id="IPR029044">
    <property type="entry name" value="Nucleotide-diphossugar_trans"/>
</dbReference>
<evidence type="ECO:0000256" key="5">
    <source>
        <dbReference type="HAMAP-Rule" id="MF_02114"/>
    </source>
</evidence>
<dbReference type="RefSeq" id="WP_141849095.1">
    <property type="nucleotide sequence ID" value="NZ_BAAAPR010000007.1"/>
</dbReference>
<evidence type="ECO:0000256" key="3">
    <source>
        <dbReference type="ARBA" id="ARBA00022741"/>
    </source>
</evidence>
<dbReference type="SUPFAM" id="SSF53448">
    <property type="entry name" value="Nucleotide-diphospho-sugar transferases"/>
    <property type="match status" value="1"/>
</dbReference>
<feature type="domain" description="MobA-like NTP transferase" evidence="6">
    <location>
        <begin position="43"/>
        <end position="151"/>
    </location>
</feature>
<organism evidence="7 8">
    <name type="scientific">Lapillicoccus jejuensis</name>
    <dbReference type="NCBI Taxonomy" id="402171"/>
    <lineage>
        <taxon>Bacteria</taxon>
        <taxon>Bacillati</taxon>
        <taxon>Actinomycetota</taxon>
        <taxon>Actinomycetes</taxon>
        <taxon>Micrococcales</taxon>
        <taxon>Intrasporangiaceae</taxon>
        <taxon>Lapillicoccus</taxon>
    </lineage>
</organism>
<dbReference type="Pfam" id="PF12804">
    <property type="entry name" value="NTP_transf_3"/>
    <property type="match status" value="1"/>
</dbReference>
<keyword evidence="1 5" id="KW-0808">Transferase</keyword>
<evidence type="ECO:0000313" key="8">
    <source>
        <dbReference type="Proteomes" id="UP000317893"/>
    </source>
</evidence>
<feature type="binding site" evidence="5">
    <location>
        <position position="145"/>
    </location>
    <ligand>
        <name>phosphoenolpyruvate</name>
        <dbReference type="ChEBI" id="CHEBI:58702"/>
    </ligand>
</feature>
<dbReference type="EC" id="2.7.7.105" evidence="5"/>
<name>A0A542E3E9_9MICO</name>
<dbReference type="EMBL" id="VFMN01000001">
    <property type="protein sequence ID" value="TQJ09774.1"/>
    <property type="molecule type" value="Genomic_DNA"/>
</dbReference>
<dbReference type="OrthoDB" id="9151145at2"/>
<keyword evidence="3 5" id="KW-0547">Nucleotide-binding</keyword>
<evidence type="ECO:0000256" key="4">
    <source>
        <dbReference type="ARBA" id="ARBA00023134"/>
    </source>
</evidence>
<dbReference type="AlphaFoldDB" id="A0A542E3E9"/>
<comment type="caution">
    <text evidence="7">The sequence shown here is derived from an EMBL/GenBank/DDBJ whole genome shotgun (WGS) entry which is preliminary data.</text>
</comment>
<comment type="function">
    <text evidence="5">Guanylyltransferase that catalyzes the activation of phosphoenolpyruvate (PEP) as enolpyruvoyl-2-diphospho-5'-guanosine, via the condensation of PEP with GTP. It is involved in the biosynthesis of coenzyme F420, a hydride carrier cofactor.</text>
</comment>
<reference evidence="7 8" key="1">
    <citation type="submission" date="2019-06" db="EMBL/GenBank/DDBJ databases">
        <title>Sequencing the genomes of 1000 actinobacteria strains.</title>
        <authorList>
            <person name="Klenk H.-P."/>
        </authorList>
    </citation>
    <scope>NUCLEOTIDE SEQUENCE [LARGE SCALE GENOMIC DNA]</scope>
    <source>
        <strain evidence="7 8">DSM 18607</strain>
    </source>
</reference>
<evidence type="ECO:0000313" key="7">
    <source>
        <dbReference type="EMBL" id="TQJ09774.1"/>
    </source>
</evidence>
<dbReference type="PANTHER" id="PTHR40392:SF1">
    <property type="entry name" value="2-PHOSPHO-L-LACTATE GUANYLYLTRANSFERASE"/>
    <property type="match status" value="1"/>
</dbReference>
<feature type="binding site" evidence="5">
    <location>
        <position position="164"/>
    </location>
    <ligand>
        <name>phosphoenolpyruvate</name>
        <dbReference type="ChEBI" id="CHEBI:58702"/>
    </ligand>
</feature>
<sequence length="228" mass="22548">MSRALAPGSWAVVVPVKGGPRAKSRLRAPDGVDHGQLATALALDTVTAVAGAVGPARVVVVTSDPTVAATVAATGAVVVPDPGAGLDAAVLAGARRAAGTASPAPRVAALLGDVPSATAGDVATALAAATPYDAAVVPDADGVGTVLLTARTSETLRPRFGGASALAHEQAGAVRLDLDLPRLRRDVDDEASLRRALSLGVGDHTAALLAHLGTPAADRDERDDPRTA</sequence>
<keyword evidence="2 5" id="KW-0548">Nucleotidyltransferase</keyword>
<dbReference type="NCBIfam" id="TIGR03552">
    <property type="entry name" value="F420_cofC"/>
    <property type="match status" value="1"/>
</dbReference>
<dbReference type="GO" id="GO:0043814">
    <property type="term" value="F:phospholactate guanylyltransferase activity"/>
    <property type="evidence" value="ECO:0007669"/>
    <property type="project" value="InterPro"/>
</dbReference>
<dbReference type="Gene3D" id="3.90.550.10">
    <property type="entry name" value="Spore Coat Polysaccharide Biosynthesis Protein SpsA, Chain A"/>
    <property type="match status" value="1"/>
</dbReference>
<accession>A0A542E3E9</accession>
<comment type="catalytic activity">
    <reaction evidence="5">
        <text>phosphoenolpyruvate + GTP + H(+) = enolpyruvoyl-2-diphospho-5'-guanosine + diphosphate</text>
        <dbReference type="Rhea" id="RHEA:30519"/>
        <dbReference type="ChEBI" id="CHEBI:15378"/>
        <dbReference type="ChEBI" id="CHEBI:33019"/>
        <dbReference type="ChEBI" id="CHEBI:37565"/>
        <dbReference type="ChEBI" id="CHEBI:58702"/>
        <dbReference type="ChEBI" id="CHEBI:143701"/>
        <dbReference type="EC" id="2.7.7.105"/>
    </reaction>
</comment>
<dbReference type="InterPro" id="IPR025877">
    <property type="entry name" value="MobA-like_NTP_Trfase"/>
</dbReference>
<dbReference type="Proteomes" id="UP000317893">
    <property type="component" value="Unassembled WGS sequence"/>
</dbReference>
<dbReference type="PANTHER" id="PTHR40392">
    <property type="entry name" value="2-PHOSPHO-L-LACTATE GUANYLYLTRANSFERASE"/>
    <property type="match status" value="1"/>
</dbReference>
<evidence type="ECO:0000256" key="1">
    <source>
        <dbReference type="ARBA" id="ARBA00022679"/>
    </source>
</evidence>
<comment type="pathway">
    <text evidence="5">Cofactor biosynthesis; coenzyme F420 biosynthesis.</text>
</comment>
<dbReference type="UniPathway" id="UPA00071"/>
<feature type="binding site" evidence="5">
    <location>
        <position position="161"/>
    </location>
    <ligand>
        <name>phosphoenolpyruvate</name>
        <dbReference type="ChEBI" id="CHEBI:58702"/>
    </ligand>
</feature>
<dbReference type="GO" id="GO:0005525">
    <property type="term" value="F:GTP binding"/>
    <property type="evidence" value="ECO:0007669"/>
    <property type="project" value="UniProtKB-KW"/>
</dbReference>
<dbReference type="GO" id="GO:0052645">
    <property type="term" value="P:F420-0 metabolic process"/>
    <property type="evidence" value="ECO:0007669"/>
    <property type="project" value="UniProtKB-UniRule"/>
</dbReference>
<keyword evidence="8" id="KW-1185">Reference proteome</keyword>
<evidence type="ECO:0000259" key="6">
    <source>
        <dbReference type="Pfam" id="PF12804"/>
    </source>
</evidence>
<protein>
    <recommendedName>
        <fullName evidence="5">Phosphoenolpyruvate guanylyltransferase</fullName>
        <shortName evidence="5">PEP guanylyltransferase</shortName>
        <ecNumber evidence="5">2.7.7.105</ecNumber>
    </recommendedName>
</protein>